<proteinExistence type="predicted"/>
<dbReference type="Proteomes" id="UP000054270">
    <property type="component" value="Unassembled WGS sequence"/>
</dbReference>
<feature type="region of interest" description="Disordered" evidence="1">
    <location>
        <begin position="13"/>
        <end position="66"/>
    </location>
</feature>
<feature type="compositionally biased region" description="Polar residues" evidence="1">
    <location>
        <begin position="194"/>
        <end position="207"/>
    </location>
</feature>
<gene>
    <name evidence="2" type="ORF">HYPSUDRAFT_1104910</name>
</gene>
<feature type="compositionally biased region" description="Basic residues" evidence="1">
    <location>
        <begin position="32"/>
        <end position="41"/>
    </location>
</feature>
<evidence type="ECO:0000313" key="3">
    <source>
        <dbReference type="Proteomes" id="UP000054270"/>
    </source>
</evidence>
<feature type="compositionally biased region" description="Polar residues" evidence="1">
    <location>
        <begin position="17"/>
        <end position="26"/>
    </location>
</feature>
<feature type="region of interest" description="Disordered" evidence="1">
    <location>
        <begin position="131"/>
        <end position="228"/>
    </location>
</feature>
<dbReference type="AlphaFoldDB" id="A0A0D2NKN8"/>
<sequence length="352" mass="36950">MVANTYTGAVPDHMSAISATPNTITTPVPAPRGHRVRRGAHQRATASGRHHTHAEQDEEAARAERDDVRGLALRALDDTTRPSVSDADACTNTPARRPPSTETAAGARAGSPHATCGACAPSAWKSKLFSGERRGGRAVRTRRTPAKEAASGGKRAKRRAMAAAAAAGAGFPPRCEGGRGGGSACAPYARKSKPSSGERQQTLTRASVPSGPASDALNLGAGSGGMEEPGVDGALEESQLVFFAVRVTCQCVHNNLGICAFVADWDCPPPQEPSHNPIYVTFPLRLGGGVIRARRRQPAVAVDSHAAGTFWGDWILSVERESNTIYIFVVSSYFSPRCDPLERAPSKTAPAD</sequence>
<dbReference type="EMBL" id="KN817609">
    <property type="protein sequence ID" value="KJA17126.1"/>
    <property type="molecule type" value="Genomic_DNA"/>
</dbReference>
<name>A0A0D2NKN8_HYPSF</name>
<feature type="region of interest" description="Disordered" evidence="1">
    <location>
        <begin position="79"/>
        <end position="114"/>
    </location>
</feature>
<reference evidence="3" key="1">
    <citation type="submission" date="2014-04" db="EMBL/GenBank/DDBJ databases">
        <title>Evolutionary Origins and Diversification of the Mycorrhizal Mutualists.</title>
        <authorList>
            <consortium name="DOE Joint Genome Institute"/>
            <consortium name="Mycorrhizal Genomics Consortium"/>
            <person name="Kohler A."/>
            <person name="Kuo A."/>
            <person name="Nagy L.G."/>
            <person name="Floudas D."/>
            <person name="Copeland A."/>
            <person name="Barry K.W."/>
            <person name="Cichocki N."/>
            <person name="Veneault-Fourrey C."/>
            <person name="LaButti K."/>
            <person name="Lindquist E.A."/>
            <person name="Lipzen A."/>
            <person name="Lundell T."/>
            <person name="Morin E."/>
            <person name="Murat C."/>
            <person name="Riley R."/>
            <person name="Ohm R."/>
            <person name="Sun H."/>
            <person name="Tunlid A."/>
            <person name="Henrissat B."/>
            <person name="Grigoriev I.V."/>
            <person name="Hibbett D.S."/>
            <person name="Martin F."/>
        </authorList>
    </citation>
    <scope>NUCLEOTIDE SEQUENCE [LARGE SCALE GENOMIC DNA]</scope>
    <source>
        <strain evidence="3">FD-334 SS-4</strain>
    </source>
</reference>
<protein>
    <submittedName>
        <fullName evidence="2">Uncharacterized protein</fullName>
    </submittedName>
</protein>
<organism evidence="2 3">
    <name type="scientific">Hypholoma sublateritium (strain FD-334 SS-4)</name>
    <dbReference type="NCBI Taxonomy" id="945553"/>
    <lineage>
        <taxon>Eukaryota</taxon>
        <taxon>Fungi</taxon>
        <taxon>Dikarya</taxon>
        <taxon>Basidiomycota</taxon>
        <taxon>Agaricomycotina</taxon>
        <taxon>Agaricomycetes</taxon>
        <taxon>Agaricomycetidae</taxon>
        <taxon>Agaricales</taxon>
        <taxon>Agaricineae</taxon>
        <taxon>Strophariaceae</taxon>
        <taxon>Hypholoma</taxon>
    </lineage>
</organism>
<evidence type="ECO:0000256" key="1">
    <source>
        <dbReference type="SAM" id="MobiDB-lite"/>
    </source>
</evidence>
<feature type="compositionally biased region" description="Basic and acidic residues" evidence="1">
    <location>
        <begin position="53"/>
        <end position="66"/>
    </location>
</feature>
<accession>A0A0D2NKN8</accession>
<keyword evidence="3" id="KW-1185">Reference proteome</keyword>
<evidence type="ECO:0000313" key="2">
    <source>
        <dbReference type="EMBL" id="KJA17126.1"/>
    </source>
</evidence>
<feature type="compositionally biased region" description="Low complexity" evidence="1">
    <location>
        <begin position="161"/>
        <end position="170"/>
    </location>
</feature>